<evidence type="ECO:0000256" key="2">
    <source>
        <dbReference type="ARBA" id="ARBA00022490"/>
    </source>
</evidence>
<dbReference type="Gene3D" id="3.60.20.10">
    <property type="entry name" value="Glutamine Phosphoribosylpyrophosphate, subunit 1, domain 1"/>
    <property type="match status" value="1"/>
</dbReference>
<dbReference type="CDD" id="cd03758">
    <property type="entry name" value="proteasome_beta_type_2"/>
    <property type="match status" value="1"/>
</dbReference>
<gene>
    <name evidence="7" type="ORF">P879_08748</name>
</gene>
<protein>
    <recommendedName>
        <fullName evidence="6">Proteasome subunit beta</fullName>
    </recommendedName>
</protein>
<dbReference type="GO" id="GO:0005839">
    <property type="term" value="C:proteasome core complex"/>
    <property type="evidence" value="ECO:0007669"/>
    <property type="project" value="InterPro"/>
</dbReference>
<proteinExistence type="inferred from homology"/>
<dbReference type="InterPro" id="IPR035206">
    <property type="entry name" value="Proteasome_beta2"/>
</dbReference>
<dbReference type="Proteomes" id="UP000699462">
    <property type="component" value="Unassembled WGS sequence"/>
</dbReference>
<dbReference type="GO" id="GO:0010498">
    <property type="term" value="P:proteasomal protein catabolic process"/>
    <property type="evidence" value="ECO:0007669"/>
    <property type="project" value="InterPro"/>
</dbReference>
<keyword evidence="3 6" id="KW-0647">Proteasome</keyword>
<dbReference type="AlphaFoldDB" id="A0A8T0D4P9"/>
<comment type="function">
    <text evidence="6">Component of the proteasome, a multicatalytic proteinase complex which is characterized by its ability to cleave peptides with Arg, Phe, Tyr, Leu, and Glu adjacent to the leaving group at neutral or slightly basic pH. The proteasome has an ATP-dependent proteolytic activity.</text>
</comment>
<dbReference type="FunFam" id="3.60.20.10:FF:000008">
    <property type="entry name" value="Proteasome subunit beta type-4"/>
    <property type="match status" value="1"/>
</dbReference>
<dbReference type="GO" id="GO:0005737">
    <property type="term" value="C:cytoplasm"/>
    <property type="evidence" value="ECO:0007669"/>
    <property type="project" value="UniProtKB-SubCell"/>
</dbReference>
<evidence type="ECO:0000256" key="1">
    <source>
        <dbReference type="ARBA" id="ARBA00011656"/>
    </source>
</evidence>
<accession>A0A8T0D4P9</accession>
<comment type="similarity">
    <text evidence="6">Belongs to the peptidase T1B family.</text>
</comment>
<dbReference type="SUPFAM" id="SSF56235">
    <property type="entry name" value="N-terminal nucleophile aminohydrolases (Ntn hydrolases)"/>
    <property type="match status" value="1"/>
</dbReference>
<dbReference type="Pfam" id="PF00227">
    <property type="entry name" value="Proteasome"/>
    <property type="match status" value="1"/>
</dbReference>
<dbReference type="PROSITE" id="PS51476">
    <property type="entry name" value="PROTEASOME_BETA_2"/>
    <property type="match status" value="1"/>
</dbReference>
<dbReference type="OrthoDB" id="268428at2759"/>
<dbReference type="PANTHER" id="PTHR32194">
    <property type="entry name" value="METALLOPROTEASE TLDD"/>
    <property type="match status" value="1"/>
</dbReference>
<comment type="subcellular location">
    <subcellularLocation>
        <location evidence="6">Cytoplasm</location>
    </subcellularLocation>
    <subcellularLocation>
        <location evidence="6">Nucleus</location>
    </subcellularLocation>
</comment>
<comment type="subunit">
    <text evidence="1">The 26S proteasome consists of a 20S proteasome core and two 19S regulatory subunits. The 20S proteasome core is a barrel-shaped complex made of 28 subunits that are arranged in four stacked rings. The two outer rings are each formed by seven alpha subunits, and the two inner rings are formed by seven beta subunits. The proteolytic activity is exerted by three beta-subunits PSMB5, PSMB6 and PSMB7.</text>
</comment>
<dbReference type="EMBL" id="JTDF01021620">
    <property type="protein sequence ID" value="KAF8561601.1"/>
    <property type="molecule type" value="Genomic_DNA"/>
</dbReference>
<dbReference type="GO" id="GO:0005634">
    <property type="term" value="C:nucleus"/>
    <property type="evidence" value="ECO:0007669"/>
    <property type="project" value="UniProtKB-SubCell"/>
</dbReference>
<dbReference type="PANTHER" id="PTHR32194:SF2">
    <property type="entry name" value="PROTEASOME SUBUNIT BETA TYPE-1"/>
    <property type="match status" value="1"/>
</dbReference>
<keyword evidence="4 6" id="KW-0539">Nucleus</keyword>
<evidence type="ECO:0000256" key="4">
    <source>
        <dbReference type="ARBA" id="ARBA00023242"/>
    </source>
</evidence>
<evidence type="ECO:0000256" key="6">
    <source>
        <dbReference type="RuleBase" id="RU004203"/>
    </source>
</evidence>
<comment type="function">
    <text evidence="5">Non-catalytic component of the 20S core proteasome complex involved in the proteolytic degradation of most intracellular proteins. This complex plays numerous essential roles within the cell by associating with different regulatory particles. Associated with two 19S regulatory particles, forms the 26S proteasome and thus participates in the ATP-dependent degradation of ubiquitinated proteins. The 26S proteasome plays a key role in the maintenance of protein homeostasis by removing misfolded or damaged proteins that could impair cellular functions, and by removing proteins whose functions are no longer required. Associated with the PA200 or PA28, the 20S proteasome mediates ubiquitin-independent protein degradation. This type of proteolysis is required in several pathways including spermatogenesis (20S-PA200 complex) or generation of a subset of MHC class I-presented antigenic peptides (20S-PA28 complex).</text>
</comment>
<comment type="subunit">
    <text evidence="6">Component of the proteasome complex.</text>
</comment>
<evidence type="ECO:0000256" key="3">
    <source>
        <dbReference type="ARBA" id="ARBA00022942"/>
    </source>
</evidence>
<keyword evidence="2 6" id="KW-0963">Cytoplasm</keyword>
<reference evidence="7 8" key="1">
    <citation type="submission" date="2019-07" db="EMBL/GenBank/DDBJ databases">
        <title>Annotation for the trematode Paragonimus westermani.</title>
        <authorList>
            <person name="Choi Y.-J."/>
        </authorList>
    </citation>
    <scope>NUCLEOTIDE SEQUENCE [LARGE SCALE GENOMIC DNA]</scope>
    <source>
        <strain evidence="7">180907_Pwestermani</strain>
    </source>
</reference>
<keyword evidence="8" id="KW-1185">Reference proteome</keyword>
<name>A0A8T0D4P9_9TREM</name>
<evidence type="ECO:0000313" key="7">
    <source>
        <dbReference type="EMBL" id="KAF8561601.1"/>
    </source>
</evidence>
<evidence type="ECO:0000313" key="8">
    <source>
        <dbReference type="Proteomes" id="UP000699462"/>
    </source>
</evidence>
<dbReference type="InterPro" id="IPR001353">
    <property type="entry name" value="Proteasome_sua/b"/>
</dbReference>
<evidence type="ECO:0000256" key="5">
    <source>
        <dbReference type="ARBA" id="ARBA00049625"/>
    </source>
</evidence>
<organism evidence="7 8">
    <name type="scientific">Paragonimus westermani</name>
    <dbReference type="NCBI Taxonomy" id="34504"/>
    <lineage>
        <taxon>Eukaryota</taxon>
        <taxon>Metazoa</taxon>
        <taxon>Spiralia</taxon>
        <taxon>Lophotrochozoa</taxon>
        <taxon>Platyhelminthes</taxon>
        <taxon>Trematoda</taxon>
        <taxon>Digenea</taxon>
        <taxon>Plagiorchiida</taxon>
        <taxon>Troglotremata</taxon>
        <taxon>Troglotrematidae</taxon>
        <taxon>Paragonimus</taxon>
    </lineage>
</organism>
<sequence length="223" mass="24981">MTLTGAQYLTCLIGHFRVEYCEMECIIGLRTDDFCIVAADMRSSRSIVTMKHDQEKMFCFSTRTIAAACGESGDTMQFAEFIQQNMQLYEIKNGYELTPNGAANFARSTLASALRSRNPYSVNMAIAGFDSKNGPELYYLDYLATLAKVPFVVHGYGSYMSLSVLDRNYRSDLTVDQATDLLRLCVEEIQKRFIVNLDRYCVRLVNKEGISSLPDLIGVAASV</sequence>
<comment type="caution">
    <text evidence="7">The sequence shown here is derived from an EMBL/GenBank/DDBJ whole genome shotgun (WGS) entry which is preliminary data.</text>
</comment>
<dbReference type="InterPro" id="IPR029055">
    <property type="entry name" value="Ntn_hydrolases_N"/>
</dbReference>
<dbReference type="InterPro" id="IPR023333">
    <property type="entry name" value="Proteasome_suB-type"/>
</dbReference>